<dbReference type="GO" id="GO:0005737">
    <property type="term" value="C:cytoplasm"/>
    <property type="evidence" value="ECO:0007669"/>
    <property type="project" value="UniProtKB-ARBA"/>
</dbReference>
<feature type="transmembrane region" description="Helical" evidence="7">
    <location>
        <begin position="600"/>
        <end position="625"/>
    </location>
</feature>
<dbReference type="AlphaFoldDB" id="A0A5A8CCD4"/>
<gene>
    <name evidence="10" type="ORF">FNF27_07682</name>
    <name evidence="8" type="ORF">FNF29_05711</name>
    <name evidence="9" type="ORF">FNF31_06353</name>
</gene>
<feature type="chain" id="PRO_5033906040" description="Transmembrane 9 superfamily member" evidence="7">
    <location>
        <begin position="21"/>
        <end position="640"/>
    </location>
</feature>
<dbReference type="Proteomes" id="UP000325113">
    <property type="component" value="Unassembled WGS sequence"/>
</dbReference>
<dbReference type="PANTHER" id="PTHR10766:SF111">
    <property type="entry name" value="TRANSMEMBRANE 9 SUPERFAMILY MEMBER 2"/>
    <property type="match status" value="1"/>
</dbReference>
<keyword evidence="5 7" id="KW-1133">Transmembrane helix</keyword>
<feature type="transmembrane region" description="Helical" evidence="7">
    <location>
        <begin position="374"/>
        <end position="394"/>
    </location>
</feature>
<feature type="transmembrane region" description="Helical" evidence="7">
    <location>
        <begin position="499"/>
        <end position="525"/>
    </location>
</feature>
<keyword evidence="12" id="KW-1185">Reference proteome</keyword>
<evidence type="ECO:0000256" key="3">
    <source>
        <dbReference type="ARBA" id="ARBA00022692"/>
    </source>
</evidence>
<dbReference type="EMBL" id="VLTO01000096">
    <property type="protein sequence ID" value="KAA0165191.1"/>
    <property type="molecule type" value="Genomic_DNA"/>
</dbReference>
<evidence type="ECO:0000256" key="7">
    <source>
        <dbReference type="RuleBase" id="RU363079"/>
    </source>
</evidence>
<dbReference type="InterPro" id="IPR004240">
    <property type="entry name" value="EMP70"/>
</dbReference>
<evidence type="ECO:0000313" key="13">
    <source>
        <dbReference type="Proteomes" id="UP000325113"/>
    </source>
</evidence>
<accession>A0A5A8CCD4</accession>
<evidence type="ECO:0000256" key="5">
    <source>
        <dbReference type="ARBA" id="ARBA00022989"/>
    </source>
</evidence>
<feature type="transmembrane region" description="Helical" evidence="7">
    <location>
        <begin position="274"/>
        <end position="296"/>
    </location>
</feature>
<proteinExistence type="inferred from homology"/>
<protein>
    <recommendedName>
        <fullName evidence="7">Transmembrane 9 superfamily member</fullName>
    </recommendedName>
</protein>
<evidence type="ECO:0000256" key="6">
    <source>
        <dbReference type="ARBA" id="ARBA00023136"/>
    </source>
</evidence>
<evidence type="ECO:0000313" key="9">
    <source>
        <dbReference type="EMBL" id="KAA0154216.1"/>
    </source>
</evidence>
<feature type="transmembrane region" description="Helical" evidence="7">
    <location>
        <begin position="570"/>
        <end position="594"/>
    </location>
</feature>
<keyword evidence="4 7" id="KW-0732">Signal</keyword>
<dbReference type="EMBL" id="VLTM01000094">
    <property type="protein sequence ID" value="KAA0154216.1"/>
    <property type="molecule type" value="Genomic_DNA"/>
</dbReference>
<dbReference type="OrthoDB" id="1666796at2759"/>
<feature type="transmembrane region" description="Helical" evidence="7">
    <location>
        <begin position="340"/>
        <end position="368"/>
    </location>
</feature>
<comment type="subcellular location">
    <subcellularLocation>
        <location evidence="1">Membrane</location>
        <topology evidence="1">Multi-pass membrane protein</topology>
    </subcellularLocation>
</comment>
<dbReference type="InterPro" id="IPR036259">
    <property type="entry name" value="MFS_trans_sf"/>
</dbReference>
<comment type="similarity">
    <text evidence="2 7">Belongs to the nonaspanin (TM9SF) (TC 9.A.2) family.</text>
</comment>
<feature type="signal peptide" evidence="7">
    <location>
        <begin position="1"/>
        <end position="20"/>
    </location>
</feature>
<dbReference type="Pfam" id="PF02990">
    <property type="entry name" value="EMP70"/>
    <property type="match status" value="1"/>
</dbReference>
<feature type="transmembrane region" description="Helical" evidence="7">
    <location>
        <begin position="447"/>
        <end position="470"/>
    </location>
</feature>
<name>A0A5A8CCD4_CAFRO</name>
<dbReference type="SUPFAM" id="SSF103473">
    <property type="entry name" value="MFS general substrate transporter"/>
    <property type="match status" value="1"/>
</dbReference>
<keyword evidence="3 7" id="KW-0812">Transmembrane</keyword>
<keyword evidence="6 7" id="KW-0472">Membrane</keyword>
<dbReference type="GO" id="GO:0072657">
    <property type="term" value="P:protein localization to membrane"/>
    <property type="evidence" value="ECO:0007669"/>
    <property type="project" value="TreeGrafter"/>
</dbReference>
<dbReference type="GO" id="GO:0016020">
    <property type="term" value="C:membrane"/>
    <property type="evidence" value="ECO:0007669"/>
    <property type="project" value="UniProtKB-SubCell"/>
</dbReference>
<feature type="transmembrane region" description="Helical" evidence="7">
    <location>
        <begin position="531"/>
        <end position="558"/>
    </location>
</feature>
<dbReference type="OMA" id="EDQPCKI"/>
<evidence type="ECO:0000313" key="11">
    <source>
        <dbReference type="Proteomes" id="UP000322899"/>
    </source>
</evidence>
<evidence type="ECO:0000313" key="12">
    <source>
        <dbReference type="Proteomes" id="UP000323011"/>
    </source>
</evidence>
<evidence type="ECO:0000313" key="8">
    <source>
        <dbReference type="EMBL" id="KAA0149700.1"/>
    </source>
</evidence>
<sequence>MRCCLVALAALAGLAGVADAIYLPGAVAEQFQQGAEVPLMVNSLTSTVTQMSLRNYDLPFCRPATITDAAENLGMHLQGELIQNSPYRLNMNVNRTCQLLCDPITLTEAQADDLSLKVEQLYTQHWIVDNLPAAALSIDKVEYSQLGFPIGAIAPDGSTVIYNHARIVLSVHQDPSFEGFRVVGFEVEPVTVAQTWEKDPTSEEGELKLTNCPLETGYLASDAAPMYVAGPMSRKKVDLAFSYDTFFVQSDVRWASRWDIYLSMGSSSMDSVHWFNILTSSIIAVFLTSMVGLIMWRAIHRDISRYNRVATDEEKAEDREESGWKLVHTDVFRPPSTAPLAFAVMTGVGAQVSFMAIVTIIFSALGFLNPANRGSLVIAAIVIFCLLGFVAGYASARNHKLFDGKLWQRTTLLSAFAFPGFVGGVLLVMNSISWAGNSTNAVPFGSLVAVIALWLCISVPLTFLGAYYGFKAEKLPLPTRVGTYPRVIPAQPWFLSPAFTMLVGGILPFGTIFIELFFILTSIWLDRYYYVFGFLLLVALLLAITCAEIAIVFVYFQLCAEDYRWWWRSWLVPGASAIYVALYSAFYCATRLQIAGFAPMMLYIGYTLLASVSFFLVTGCIGYLATFTFVWRIYDAVKVD</sequence>
<feature type="transmembrane region" description="Helical" evidence="7">
    <location>
        <begin position="415"/>
        <end position="435"/>
    </location>
</feature>
<dbReference type="Proteomes" id="UP000322899">
    <property type="component" value="Unassembled WGS sequence"/>
</dbReference>
<dbReference type="Proteomes" id="UP000323011">
    <property type="component" value="Unassembled WGS sequence"/>
</dbReference>
<evidence type="ECO:0000256" key="1">
    <source>
        <dbReference type="ARBA" id="ARBA00004141"/>
    </source>
</evidence>
<comment type="caution">
    <text evidence="8">The sequence shown here is derived from an EMBL/GenBank/DDBJ whole genome shotgun (WGS) entry which is preliminary data.</text>
</comment>
<evidence type="ECO:0000256" key="4">
    <source>
        <dbReference type="ARBA" id="ARBA00022729"/>
    </source>
</evidence>
<reference evidence="11 12" key="1">
    <citation type="submission" date="2019-07" db="EMBL/GenBank/DDBJ databases">
        <title>Genomes of Cafeteria roenbergensis.</title>
        <authorList>
            <person name="Fischer M.G."/>
            <person name="Hackl T."/>
            <person name="Roman M."/>
        </authorList>
    </citation>
    <scope>NUCLEOTIDE SEQUENCE [LARGE SCALE GENOMIC DNA]</scope>
    <source>
        <strain evidence="8 12">BVI</strain>
        <strain evidence="9 13">Cflag</strain>
        <strain evidence="10 11">E4-10P</strain>
    </source>
</reference>
<evidence type="ECO:0000256" key="2">
    <source>
        <dbReference type="ARBA" id="ARBA00005227"/>
    </source>
</evidence>
<dbReference type="PANTHER" id="PTHR10766">
    <property type="entry name" value="TRANSMEMBRANE 9 SUPERFAMILY PROTEIN"/>
    <property type="match status" value="1"/>
</dbReference>
<organism evidence="8 12">
    <name type="scientific">Cafeteria roenbergensis</name>
    <name type="common">Marine flagellate</name>
    <dbReference type="NCBI Taxonomy" id="33653"/>
    <lineage>
        <taxon>Eukaryota</taxon>
        <taxon>Sar</taxon>
        <taxon>Stramenopiles</taxon>
        <taxon>Bigyra</taxon>
        <taxon>Opalozoa</taxon>
        <taxon>Bicosoecida</taxon>
        <taxon>Cafeteriaceae</taxon>
        <taxon>Cafeteria</taxon>
    </lineage>
</organism>
<dbReference type="EMBL" id="VLTN01000040">
    <property type="protein sequence ID" value="KAA0149700.1"/>
    <property type="molecule type" value="Genomic_DNA"/>
</dbReference>
<evidence type="ECO:0000313" key="10">
    <source>
        <dbReference type="EMBL" id="KAA0165191.1"/>
    </source>
</evidence>